<keyword evidence="3" id="KW-1185">Reference proteome</keyword>
<reference evidence="2 3" key="1">
    <citation type="journal article" date="2012" name="Genome Biol.">
        <title>Genome and low-iron response of an oceanic diatom adapted to chronic iron limitation.</title>
        <authorList>
            <person name="Lommer M."/>
            <person name="Specht M."/>
            <person name="Roy A.S."/>
            <person name="Kraemer L."/>
            <person name="Andreson R."/>
            <person name="Gutowska M.A."/>
            <person name="Wolf J."/>
            <person name="Bergner S.V."/>
            <person name="Schilhabel M.B."/>
            <person name="Klostermeier U.C."/>
            <person name="Beiko R.G."/>
            <person name="Rosenstiel P."/>
            <person name="Hippler M."/>
            <person name="Laroche J."/>
        </authorList>
    </citation>
    <scope>NUCLEOTIDE SEQUENCE [LARGE SCALE GENOMIC DNA]</scope>
    <source>
        <strain evidence="2 3">CCMP1005</strain>
    </source>
</reference>
<protein>
    <submittedName>
        <fullName evidence="2">Uncharacterized protein</fullName>
    </submittedName>
</protein>
<accession>K0SWY1</accession>
<organism evidence="2 3">
    <name type="scientific">Thalassiosira oceanica</name>
    <name type="common">Marine diatom</name>
    <dbReference type="NCBI Taxonomy" id="159749"/>
    <lineage>
        <taxon>Eukaryota</taxon>
        <taxon>Sar</taxon>
        <taxon>Stramenopiles</taxon>
        <taxon>Ochrophyta</taxon>
        <taxon>Bacillariophyta</taxon>
        <taxon>Coscinodiscophyceae</taxon>
        <taxon>Thalassiosirophycidae</taxon>
        <taxon>Thalassiosirales</taxon>
        <taxon>Thalassiosiraceae</taxon>
        <taxon>Thalassiosira</taxon>
    </lineage>
</organism>
<dbReference type="AlphaFoldDB" id="K0SWY1"/>
<proteinExistence type="predicted"/>
<evidence type="ECO:0000313" key="3">
    <source>
        <dbReference type="Proteomes" id="UP000266841"/>
    </source>
</evidence>
<dbReference type="Proteomes" id="UP000266841">
    <property type="component" value="Unassembled WGS sequence"/>
</dbReference>
<sequence length="128" mass="14420">MMHRRRLIAGRGVFPDEQIDRRQMMARTRMGQKNAKHRQVERERAHTYLAEAIIRRLDLLSVELDIFLRDGGLRAILLLLAHLAVQDEAVQASLAAQAQARRRAARSAASELRGLAMNDDGPPDKTTG</sequence>
<evidence type="ECO:0000313" key="2">
    <source>
        <dbReference type="EMBL" id="EJK69474.1"/>
    </source>
</evidence>
<dbReference type="EMBL" id="AGNL01010013">
    <property type="protein sequence ID" value="EJK69474.1"/>
    <property type="molecule type" value="Genomic_DNA"/>
</dbReference>
<name>K0SWY1_THAOC</name>
<feature type="region of interest" description="Disordered" evidence="1">
    <location>
        <begin position="109"/>
        <end position="128"/>
    </location>
</feature>
<gene>
    <name evidence="2" type="ORF">THAOC_09267</name>
</gene>
<comment type="caution">
    <text evidence="2">The sequence shown here is derived from an EMBL/GenBank/DDBJ whole genome shotgun (WGS) entry which is preliminary data.</text>
</comment>
<evidence type="ECO:0000256" key="1">
    <source>
        <dbReference type="SAM" id="MobiDB-lite"/>
    </source>
</evidence>